<accession>A0ABR4J7G3</accession>
<reference evidence="2 3" key="1">
    <citation type="submission" date="2024-07" db="EMBL/GenBank/DDBJ databases">
        <title>Section-level genome sequencing and comparative genomics of Aspergillus sections Usti and Cavernicolus.</title>
        <authorList>
            <consortium name="Lawrence Berkeley National Laboratory"/>
            <person name="Nybo J.L."/>
            <person name="Vesth T.C."/>
            <person name="Theobald S."/>
            <person name="Frisvad J.C."/>
            <person name="Larsen T.O."/>
            <person name="Kjaerboelling I."/>
            <person name="Rothschild-Mancinelli K."/>
            <person name="Lyhne E.K."/>
            <person name="Kogle M.E."/>
            <person name="Barry K."/>
            <person name="Clum A."/>
            <person name="Na H."/>
            <person name="Ledsgaard L."/>
            <person name="Lin J."/>
            <person name="Lipzen A."/>
            <person name="Kuo A."/>
            <person name="Riley R."/>
            <person name="Mondo S."/>
            <person name="LaButti K."/>
            <person name="Haridas S."/>
            <person name="Pangalinan J."/>
            <person name="Salamov A.A."/>
            <person name="Simmons B.A."/>
            <person name="Magnuson J.K."/>
            <person name="Chen J."/>
            <person name="Drula E."/>
            <person name="Henrissat B."/>
            <person name="Wiebenga A."/>
            <person name="Lubbers R.J."/>
            <person name="Gomes A.C."/>
            <person name="Macurrencykelacurrency M.R."/>
            <person name="Stajich J."/>
            <person name="Grigoriev I.V."/>
            <person name="Mortensen U.H."/>
            <person name="De vries R.P."/>
            <person name="Baker S.E."/>
            <person name="Andersen M.R."/>
        </authorList>
    </citation>
    <scope>NUCLEOTIDE SEQUENCE [LARGE SCALE GENOMIC DNA]</scope>
    <source>
        <strain evidence="2 3">CBS 756.74</strain>
    </source>
</reference>
<evidence type="ECO:0000256" key="1">
    <source>
        <dbReference type="SAM" id="Phobius"/>
    </source>
</evidence>
<dbReference type="EMBL" id="JBFXLR010000131">
    <property type="protein sequence ID" value="KAL2835966.1"/>
    <property type="molecule type" value="Genomic_DNA"/>
</dbReference>
<evidence type="ECO:0000313" key="3">
    <source>
        <dbReference type="Proteomes" id="UP001610444"/>
    </source>
</evidence>
<dbReference type="Proteomes" id="UP001610444">
    <property type="component" value="Unassembled WGS sequence"/>
</dbReference>
<keyword evidence="1" id="KW-0472">Membrane</keyword>
<keyword evidence="1" id="KW-0812">Transmembrane</keyword>
<keyword evidence="1" id="KW-1133">Transmembrane helix</keyword>
<name>A0ABR4J7G3_9EURO</name>
<sequence length="82" mass="9260">MFSIFTTPDILCVLLSVTLVVFPVLLVVASLFKILGKELERVQSSSFKLYIFLSCQYSISPTLLHSSKASCFRIELDSYYAQ</sequence>
<feature type="transmembrane region" description="Helical" evidence="1">
    <location>
        <begin position="12"/>
        <end position="35"/>
    </location>
</feature>
<keyword evidence="3" id="KW-1185">Reference proteome</keyword>
<comment type="caution">
    <text evidence="2">The sequence shown here is derived from an EMBL/GenBank/DDBJ whole genome shotgun (WGS) entry which is preliminary data.</text>
</comment>
<dbReference type="RefSeq" id="XP_070891901.1">
    <property type="nucleotide sequence ID" value="XM_071049243.1"/>
</dbReference>
<organism evidence="2 3">
    <name type="scientific">Aspergillus pseudodeflectus</name>
    <dbReference type="NCBI Taxonomy" id="176178"/>
    <lineage>
        <taxon>Eukaryota</taxon>
        <taxon>Fungi</taxon>
        <taxon>Dikarya</taxon>
        <taxon>Ascomycota</taxon>
        <taxon>Pezizomycotina</taxon>
        <taxon>Eurotiomycetes</taxon>
        <taxon>Eurotiomycetidae</taxon>
        <taxon>Eurotiales</taxon>
        <taxon>Aspergillaceae</taxon>
        <taxon>Aspergillus</taxon>
        <taxon>Aspergillus subgen. Nidulantes</taxon>
    </lineage>
</organism>
<dbReference type="GeneID" id="98164407"/>
<evidence type="ECO:0000313" key="2">
    <source>
        <dbReference type="EMBL" id="KAL2835966.1"/>
    </source>
</evidence>
<protein>
    <submittedName>
        <fullName evidence="2">Uncharacterized protein</fullName>
    </submittedName>
</protein>
<proteinExistence type="predicted"/>
<gene>
    <name evidence="2" type="ORF">BJX68DRAFT_47203</name>
</gene>